<name>A0A238YR61_HALEZ</name>
<dbReference type="Proteomes" id="UP000198297">
    <property type="component" value="Unassembled WGS sequence"/>
</dbReference>
<gene>
    <name evidence="1" type="ORF">SAMN06266787_11626</name>
</gene>
<proteinExistence type="predicted"/>
<accession>A0A238YR61</accession>
<sequence length="34" mass="3909">MNDDVATGRDVPEAAAEYLETIWQIYLTEIERPV</sequence>
<protein>
    <submittedName>
        <fullName evidence="1">Uncharacterized protein</fullName>
    </submittedName>
</protein>
<dbReference type="EMBL" id="FZNK01000016">
    <property type="protein sequence ID" value="SNR73093.1"/>
    <property type="molecule type" value="Genomic_DNA"/>
</dbReference>
<evidence type="ECO:0000313" key="2">
    <source>
        <dbReference type="Proteomes" id="UP000198297"/>
    </source>
</evidence>
<evidence type="ECO:0000313" key="1">
    <source>
        <dbReference type="EMBL" id="SNR73093.1"/>
    </source>
</evidence>
<organism evidence="1 2">
    <name type="scientific">Halorubrum ezzemoulense</name>
    <name type="common">Halorubrum chaoviator</name>
    <dbReference type="NCBI Taxonomy" id="337243"/>
    <lineage>
        <taxon>Archaea</taxon>
        <taxon>Methanobacteriati</taxon>
        <taxon>Methanobacteriota</taxon>
        <taxon>Stenosarchaea group</taxon>
        <taxon>Halobacteria</taxon>
        <taxon>Halobacteriales</taxon>
        <taxon>Haloferacaceae</taxon>
        <taxon>Halorubrum</taxon>
    </lineage>
</organism>
<reference evidence="1 2" key="1">
    <citation type="submission" date="2017-06" db="EMBL/GenBank/DDBJ databases">
        <authorList>
            <person name="Kim H.J."/>
            <person name="Triplett B.A."/>
        </authorList>
    </citation>
    <scope>NUCLEOTIDE SEQUENCE [LARGE SCALE GENOMIC DNA]</scope>
    <source>
        <strain evidence="1 2">DSM 19316</strain>
    </source>
</reference>
<dbReference type="AlphaFoldDB" id="A0A238YR61"/>